<accession>A0AAD9MV13</accession>
<evidence type="ECO:0000259" key="1">
    <source>
        <dbReference type="Pfam" id="PF17921"/>
    </source>
</evidence>
<feature type="domain" description="Integrase zinc-binding" evidence="1">
    <location>
        <begin position="6"/>
        <end position="41"/>
    </location>
</feature>
<evidence type="ECO:0000313" key="2">
    <source>
        <dbReference type="EMBL" id="KAK2145148.1"/>
    </source>
</evidence>
<keyword evidence="3" id="KW-1185">Reference proteome</keyword>
<dbReference type="Pfam" id="PF17921">
    <property type="entry name" value="Integrase_H2C2"/>
    <property type="match status" value="1"/>
</dbReference>
<name>A0AAD9MV13_9ANNE</name>
<evidence type="ECO:0000313" key="3">
    <source>
        <dbReference type="Proteomes" id="UP001208570"/>
    </source>
</evidence>
<protein>
    <recommendedName>
        <fullName evidence="1">Integrase zinc-binding domain-containing protein</fullName>
    </recommendedName>
</protein>
<reference evidence="2" key="1">
    <citation type="journal article" date="2023" name="Mol. Biol. Evol.">
        <title>Third-Generation Sequencing Reveals the Adaptive Role of the Epigenome in Three Deep-Sea Polychaetes.</title>
        <authorList>
            <person name="Perez M."/>
            <person name="Aroh O."/>
            <person name="Sun Y."/>
            <person name="Lan Y."/>
            <person name="Juniper S.K."/>
            <person name="Young C.R."/>
            <person name="Angers B."/>
            <person name="Qian P.Y."/>
        </authorList>
    </citation>
    <scope>NUCLEOTIDE SEQUENCE</scope>
    <source>
        <strain evidence="2">P08H-3</strain>
    </source>
</reference>
<comment type="caution">
    <text evidence="2">The sequence shown here is derived from an EMBL/GenBank/DDBJ whole genome shotgun (WGS) entry which is preliminary data.</text>
</comment>
<dbReference type="Proteomes" id="UP001208570">
    <property type="component" value="Unassembled WGS sequence"/>
</dbReference>
<sequence length="46" mass="5245">MSPDEVIQLLNFYHFTAVCGHSSVSTTLAKISQHYTWNGIKDVEYI</sequence>
<dbReference type="InterPro" id="IPR041588">
    <property type="entry name" value="Integrase_H2C2"/>
</dbReference>
<proteinExistence type="predicted"/>
<dbReference type="EMBL" id="JAODUP010000699">
    <property type="protein sequence ID" value="KAK2145148.1"/>
    <property type="molecule type" value="Genomic_DNA"/>
</dbReference>
<organism evidence="2 3">
    <name type="scientific">Paralvinella palmiformis</name>
    <dbReference type="NCBI Taxonomy" id="53620"/>
    <lineage>
        <taxon>Eukaryota</taxon>
        <taxon>Metazoa</taxon>
        <taxon>Spiralia</taxon>
        <taxon>Lophotrochozoa</taxon>
        <taxon>Annelida</taxon>
        <taxon>Polychaeta</taxon>
        <taxon>Sedentaria</taxon>
        <taxon>Canalipalpata</taxon>
        <taxon>Terebellida</taxon>
        <taxon>Terebelliformia</taxon>
        <taxon>Alvinellidae</taxon>
        <taxon>Paralvinella</taxon>
    </lineage>
</organism>
<dbReference type="AlphaFoldDB" id="A0AAD9MV13"/>
<gene>
    <name evidence="2" type="ORF">LSH36_699g02028</name>
</gene>